<evidence type="ECO:0000313" key="11">
    <source>
        <dbReference type="Proteomes" id="UP001153292"/>
    </source>
</evidence>
<dbReference type="SUPFAM" id="SSF51011">
    <property type="entry name" value="Glycosyl hydrolase domain"/>
    <property type="match status" value="1"/>
</dbReference>
<dbReference type="InterPro" id="IPR033453">
    <property type="entry name" value="Glyco_hydro_30_TIM-barrel"/>
</dbReference>
<dbReference type="SUPFAM" id="SSF51445">
    <property type="entry name" value="(Trans)glycosidases"/>
    <property type="match status" value="1"/>
</dbReference>
<dbReference type="Pfam" id="PF02055">
    <property type="entry name" value="Glyco_hydro_30"/>
    <property type="match status" value="1"/>
</dbReference>
<keyword evidence="11" id="KW-1185">Reference proteome</keyword>
<keyword evidence="6" id="KW-0443">Lipid metabolism</keyword>
<evidence type="ECO:0000256" key="7">
    <source>
        <dbReference type="SAM" id="SignalP"/>
    </source>
</evidence>
<dbReference type="EMBL" id="OU963914">
    <property type="protein sequence ID" value="CAH0402652.1"/>
    <property type="molecule type" value="Genomic_DNA"/>
</dbReference>
<keyword evidence="6" id="KW-0746">Sphingolipid metabolism</keyword>
<evidence type="ECO:0000256" key="4">
    <source>
        <dbReference type="ARBA" id="ARBA00022729"/>
    </source>
</evidence>
<proteinExistence type="inferred from homology"/>
<evidence type="ECO:0000313" key="10">
    <source>
        <dbReference type="EMBL" id="CAH0402652.1"/>
    </source>
</evidence>
<dbReference type="PANTHER" id="PTHR11069:SF23">
    <property type="entry name" value="LYSOSOMAL ACID GLUCOSYLCERAMIDASE"/>
    <property type="match status" value="1"/>
</dbReference>
<feature type="chain" id="PRO_5047127247" description="Glucosylceramidase" evidence="7">
    <location>
        <begin position="23"/>
        <end position="530"/>
    </location>
</feature>
<dbReference type="InterPro" id="IPR033452">
    <property type="entry name" value="GH30_C"/>
</dbReference>
<dbReference type="Gene3D" id="3.20.20.80">
    <property type="entry name" value="Glycosidases"/>
    <property type="match status" value="1"/>
</dbReference>
<comment type="catalytic activity">
    <reaction evidence="1">
        <text>a beta-D-glucosyl-(1&lt;-&gt;1')-N-acylsphing-4-enine + H2O = an N-acylsphing-4-enine + D-glucose</text>
        <dbReference type="Rhea" id="RHEA:13269"/>
        <dbReference type="ChEBI" id="CHEBI:4167"/>
        <dbReference type="ChEBI" id="CHEBI:15377"/>
        <dbReference type="ChEBI" id="CHEBI:22801"/>
        <dbReference type="ChEBI" id="CHEBI:52639"/>
        <dbReference type="EC" id="3.2.1.45"/>
    </reaction>
    <physiologicalReaction direction="left-to-right" evidence="1">
        <dbReference type="Rhea" id="RHEA:13270"/>
    </physiologicalReaction>
</comment>
<dbReference type="InterPro" id="IPR017853">
    <property type="entry name" value="GH"/>
</dbReference>
<feature type="domain" description="Glycosyl hydrolase family 30 beta sandwich" evidence="9">
    <location>
        <begin position="461"/>
        <end position="524"/>
    </location>
</feature>
<dbReference type="InterPro" id="IPR001139">
    <property type="entry name" value="Glyco_hydro_30"/>
</dbReference>
<organism evidence="10 11">
    <name type="scientific">Chilo suppressalis</name>
    <name type="common">Asiatic rice borer moth</name>
    <dbReference type="NCBI Taxonomy" id="168631"/>
    <lineage>
        <taxon>Eukaryota</taxon>
        <taxon>Metazoa</taxon>
        <taxon>Ecdysozoa</taxon>
        <taxon>Arthropoda</taxon>
        <taxon>Hexapoda</taxon>
        <taxon>Insecta</taxon>
        <taxon>Pterygota</taxon>
        <taxon>Neoptera</taxon>
        <taxon>Endopterygota</taxon>
        <taxon>Lepidoptera</taxon>
        <taxon>Glossata</taxon>
        <taxon>Ditrysia</taxon>
        <taxon>Pyraloidea</taxon>
        <taxon>Crambidae</taxon>
        <taxon>Crambinae</taxon>
        <taxon>Chilo</taxon>
    </lineage>
</organism>
<dbReference type="PRINTS" id="PR00843">
    <property type="entry name" value="GLHYDRLASE30"/>
</dbReference>
<dbReference type="Pfam" id="PF17189">
    <property type="entry name" value="Glyco_hydro_30C"/>
    <property type="match status" value="1"/>
</dbReference>
<feature type="domain" description="Glycosyl hydrolase family 30 TIM-barrel" evidence="8">
    <location>
        <begin position="111"/>
        <end position="458"/>
    </location>
</feature>
<keyword evidence="6" id="KW-0326">Glycosidase</keyword>
<name>A0ABN8B3T2_CHISP</name>
<evidence type="ECO:0000256" key="6">
    <source>
        <dbReference type="RuleBase" id="RU361188"/>
    </source>
</evidence>
<accession>A0ABN8B3T2</accession>
<sequence>MLFCKTNLFFASFAGFIGSVWLNDDVGAGRPCLQRQIPDQSVVCVCSPAYCDDLVRDTPTPDKYVMYTSSEAGMRFVKTTHAFKTNENDSKRDQDNIVLTLDPSIKYQTVLGFGGAVTDAASINWKNLTDPGLMQKLIDSYFSKSGLQYNMLRVPIGGCDFSTHPYAYNEIPENDPALSNYSLAYEDHHFKIPMIKEIMKVASDPVYIVASTWSPPPWMKTNRVYANVSQLKPEYYQTYAEYFLKFVEQYANEGIKIWGITTTNEPLNGMFGIANFNSLGWAPLNLGRWIANHLGPTIRNSAFRDLKIISHDDQRATVPFYINMMLRAISEASQYIDGFGVHYYTDLFVSAEVFSLVTENYPDKFILATESCEGSFPWQKEKVVLGSWDRAKAYAVDIIDDLNQNVVGWIDWNLCLNAQGGPNWARNFVDSAIIVFPESKEFVKQPMYYALSHFSKFLPRGSRRIKVTERKPLWSSRVTNVAFQTPKNTVVVILHNEDLATNVSIEIGQKKITVPVPNRSIVTIEMLNVG</sequence>
<dbReference type="Proteomes" id="UP001153292">
    <property type="component" value="Chromosome 21"/>
</dbReference>
<evidence type="ECO:0000256" key="5">
    <source>
        <dbReference type="ARBA" id="ARBA00022801"/>
    </source>
</evidence>
<comment type="similarity">
    <text evidence="2 6">Belongs to the glycosyl hydrolase 30 family.</text>
</comment>
<evidence type="ECO:0000256" key="3">
    <source>
        <dbReference type="ARBA" id="ARBA00012658"/>
    </source>
</evidence>
<keyword evidence="4 7" id="KW-0732">Signal</keyword>
<evidence type="ECO:0000259" key="9">
    <source>
        <dbReference type="Pfam" id="PF17189"/>
    </source>
</evidence>
<feature type="signal peptide" evidence="7">
    <location>
        <begin position="1"/>
        <end position="22"/>
    </location>
</feature>
<protein>
    <recommendedName>
        <fullName evidence="3 6">Glucosylceramidase</fullName>
        <ecNumber evidence="3 6">3.2.1.45</ecNumber>
    </recommendedName>
</protein>
<dbReference type="EC" id="3.2.1.45" evidence="3 6"/>
<evidence type="ECO:0000256" key="1">
    <source>
        <dbReference type="ARBA" id="ARBA00001013"/>
    </source>
</evidence>
<reference evidence="10" key="1">
    <citation type="submission" date="2021-12" db="EMBL/GenBank/DDBJ databases">
        <authorList>
            <person name="King R."/>
        </authorList>
    </citation>
    <scope>NUCLEOTIDE SEQUENCE</scope>
</reference>
<evidence type="ECO:0000259" key="8">
    <source>
        <dbReference type="Pfam" id="PF02055"/>
    </source>
</evidence>
<gene>
    <name evidence="10" type="ORF">CHILSU_LOCUS5898</name>
</gene>
<keyword evidence="5 6" id="KW-0378">Hydrolase</keyword>
<dbReference type="PANTHER" id="PTHR11069">
    <property type="entry name" value="GLUCOSYLCERAMIDASE"/>
    <property type="match status" value="1"/>
</dbReference>
<evidence type="ECO:0000256" key="2">
    <source>
        <dbReference type="ARBA" id="ARBA00005382"/>
    </source>
</evidence>